<gene>
    <name evidence="2" type="ORF">KP004_10725</name>
</gene>
<name>A0ABX8J1V8_9BACT</name>
<evidence type="ECO:0000259" key="1">
    <source>
        <dbReference type="Pfam" id="PF12867"/>
    </source>
</evidence>
<evidence type="ECO:0000313" key="2">
    <source>
        <dbReference type="EMBL" id="QWV91708.1"/>
    </source>
</evidence>
<protein>
    <submittedName>
        <fullName evidence="2">DinB family protein</fullName>
    </submittedName>
</protein>
<dbReference type="Proteomes" id="UP000683557">
    <property type="component" value="Chromosome"/>
</dbReference>
<dbReference type="RefSeq" id="WP_216798544.1">
    <property type="nucleotide sequence ID" value="NZ_CP076723.1"/>
</dbReference>
<evidence type="ECO:0000313" key="3">
    <source>
        <dbReference type="Proteomes" id="UP000683557"/>
    </source>
</evidence>
<dbReference type="Pfam" id="PF12867">
    <property type="entry name" value="DinB_2"/>
    <property type="match status" value="1"/>
</dbReference>
<organism evidence="2 3">
    <name type="scientific">Geomonas oryzisoli</name>
    <dbReference type="NCBI Taxonomy" id="2847992"/>
    <lineage>
        <taxon>Bacteria</taxon>
        <taxon>Pseudomonadati</taxon>
        <taxon>Thermodesulfobacteriota</taxon>
        <taxon>Desulfuromonadia</taxon>
        <taxon>Geobacterales</taxon>
        <taxon>Geobacteraceae</taxon>
        <taxon>Geomonas</taxon>
    </lineage>
</organism>
<accession>A0ABX8J1V8</accession>
<sequence>MRDIPDLLDSLRRTPNILSQLVDTIPQQKLDLRRGEGFWTIAEHVSHLAEVQPMLLQRIERFLKEEHPEFIPYLPGQGEEEPETPARLEMASALEQFTTCRLRQLELLKGLDQGTWRRTGTHPEYEAYSLYILVRHILMHDHWHMYRIEELWLTRDAYLTRL</sequence>
<proteinExistence type="predicted"/>
<dbReference type="InterPro" id="IPR024775">
    <property type="entry name" value="DinB-like"/>
</dbReference>
<dbReference type="EMBL" id="CP076723">
    <property type="protein sequence ID" value="QWV91708.1"/>
    <property type="molecule type" value="Genomic_DNA"/>
</dbReference>
<feature type="domain" description="DinB-like" evidence="1">
    <location>
        <begin position="11"/>
        <end position="145"/>
    </location>
</feature>
<keyword evidence="3" id="KW-1185">Reference proteome</keyword>
<reference evidence="2 3" key="1">
    <citation type="submission" date="2021-06" db="EMBL/GenBank/DDBJ databases">
        <title>Gemonas diversity in paddy soil.</title>
        <authorList>
            <person name="Liu G."/>
        </authorList>
    </citation>
    <scope>NUCLEOTIDE SEQUENCE [LARGE SCALE GENOMIC DNA]</scope>
    <source>
        <strain evidence="2 3">RG10</strain>
    </source>
</reference>